<accession>A0ABC8QNP2</accession>
<dbReference type="EMBL" id="CAUOFW020000414">
    <property type="protein sequence ID" value="CAK9134309.1"/>
    <property type="molecule type" value="Genomic_DNA"/>
</dbReference>
<reference evidence="1 2" key="1">
    <citation type="submission" date="2024-02" db="EMBL/GenBank/DDBJ databases">
        <authorList>
            <person name="Vignale AGUSTIN F."/>
            <person name="Sosa J E."/>
            <person name="Modenutti C."/>
        </authorList>
    </citation>
    <scope>NUCLEOTIDE SEQUENCE [LARGE SCALE GENOMIC DNA]</scope>
</reference>
<sequence length="103" mass="11870">MAMRIATVPKTHEDQVYLCRYEDDHHLILMLKDGDRIRVAMRDPPYVKGVELKKFGTHLVFENDDDFDGDEDNLDESQQSVSGKLTSFIRFSKANNHTSDSSH</sequence>
<proteinExistence type="predicted"/>
<protein>
    <submittedName>
        <fullName evidence="1">Uncharacterized protein</fullName>
    </submittedName>
</protein>
<comment type="caution">
    <text evidence="1">The sequence shown here is derived from an EMBL/GenBank/DDBJ whole genome shotgun (WGS) entry which is preliminary data.</text>
</comment>
<dbReference type="Proteomes" id="UP001642360">
    <property type="component" value="Unassembled WGS sequence"/>
</dbReference>
<dbReference type="AlphaFoldDB" id="A0ABC8QNP2"/>
<evidence type="ECO:0000313" key="1">
    <source>
        <dbReference type="EMBL" id="CAK9134309.1"/>
    </source>
</evidence>
<keyword evidence="2" id="KW-1185">Reference proteome</keyword>
<gene>
    <name evidence="1" type="ORF">ILEXP_LOCUS1244</name>
</gene>
<name>A0ABC8QNP2_9AQUA</name>
<evidence type="ECO:0000313" key="2">
    <source>
        <dbReference type="Proteomes" id="UP001642360"/>
    </source>
</evidence>
<organism evidence="1 2">
    <name type="scientific">Ilex paraguariensis</name>
    <name type="common">yerba mate</name>
    <dbReference type="NCBI Taxonomy" id="185542"/>
    <lineage>
        <taxon>Eukaryota</taxon>
        <taxon>Viridiplantae</taxon>
        <taxon>Streptophyta</taxon>
        <taxon>Embryophyta</taxon>
        <taxon>Tracheophyta</taxon>
        <taxon>Spermatophyta</taxon>
        <taxon>Magnoliopsida</taxon>
        <taxon>eudicotyledons</taxon>
        <taxon>Gunneridae</taxon>
        <taxon>Pentapetalae</taxon>
        <taxon>asterids</taxon>
        <taxon>campanulids</taxon>
        <taxon>Aquifoliales</taxon>
        <taxon>Aquifoliaceae</taxon>
        <taxon>Ilex</taxon>
    </lineage>
</organism>